<dbReference type="AlphaFoldDB" id="A0A316X4A9"/>
<evidence type="ECO:0000313" key="1">
    <source>
        <dbReference type="EMBL" id="PWN67596.1"/>
    </source>
</evidence>
<comment type="caution">
    <text evidence="1">The sequence shown here is derived from an EMBL/GenBank/DDBJ whole genome shotgun (WGS) entry which is preliminary data.</text>
</comment>
<proteinExistence type="predicted"/>
<keyword evidence="2" id="KW-1185">Reference proteome</keyword>
<evidence type="ECO:0000313" key="2">
    <source>
        <dbReference type="Proteomes" id="UP000236182"/>
    </source>
</evidence>
<name>A0A316X4A9_9FLAO</name>
<sequence>MKRNKFFEIDEIKEESGWSEFYSGSLSAYLNHQIDQVDTVDDLVRIPADGETFFLHSEKEFSIFTFVLWIARRHFINELYISSRTIGLKVIETLLRLQENGRIGSIKILISKKIKSENPFVFDKLNSAEKDNANFKVITANNNSKIGLIKAGEFYLVLEGSGEWDESEVFNQFILTNQEQVYKFRKRIFL</sequence>
<organism evidence="1 2">
    <name type="scientific">Chryseobacterium oncorhynchi</name>
    <dbReference type="NCBI Taxonomy" id="741074"/>
    <lineage>
        <taxon>Bacteria</taxon>
        <taxon>Pseudomonadati</taxon>
        <taxon>Bacteroidota</taxon>
        <taxon>Flavobacteriia</taxon>
        <taxon>Flavobacteriales</taxon>
        <taxon>Weeksellaceae</taxon>
        <taxon>Chryseobacterium group</taxon>
        <taxon>Chryseobacterium</taxon>
    </lineage>
</organism>
<dbReference type="OrthoDB" id="1360169at2"/>
<gene>
    <name evidence="1" type="ORF">C1638_003120</name>
</gene>
<dbReference type="RefSeq" id="WP_109618085.1">
    <property type="nucleotide sequence ID" value="NZ_PPEI02000001.1"/>
</dbReference>
<dbReference type="Proteomes" id="UP000236182">
    <property type="component" value="Unassembled WGS sequence"/>
</dbReference>
<protein>
    <submittedName>
        <fullName evidence="1">Uncharacterized protein</fullName>
    </submittedName>
</protein>
<reference evidence="1" key="1">
    <citation type="submission" date="2018-04" db="EMBL/GenBank/DDBJ databases">
        <title>Draft Genome Sequences of Chryseobacterium lactis NCTC11390T isolated from milk, Chryseobacterium oncorhynchi 701B-08T from rainbow trout, and Chryseobacterium viscerum 687B-08T from diseased fish.</title>
        <authorList>
            <person name="Jeong J.-J."/>
            <person name="Lee Y.J."/>
            <person name="Pathiraja D."/>
            <person name="Park B."/>
            <person name="Choi I.-G."/>
            <person name="Kim K.D."/>
        </authorList>
    </citation>
    <scope>NUCLEOTIDE SEQUENCE [LARGE SCALE GENOMIC DNA]</scope>
    <source>
        <strain evidence="1">701B-08</strain>
    </source>
</reference>
<accession>A0A316X4A9</accession>
<dbReference type="EMBL" id="PPEI02000001">
    <property type="protein sequence ID" value="PWN67596.1"/>
    <property type="molecule type" value="Genomic_DNA"/>
</dbReference>